<dbReference type="RefSeq" id="WP_094335985.1">
    <property type="nucleotide sequence ID" value="NZ_NFIE01000024.1"/>
</dbReference>
<dbReference type="InterPro" id="IPR027954">
    <property type="entry name" value="Transcobalamin-like_C"/>
</dbReference>
<gene>
    <name evidence="4" type="ORF">B5G02_09070</name>
</gene>
<evidence type="ECO:0000256" key="1">
    <source>
        <dbReference type="SAM" id="MobiDB-lite"/>
    </source>
</evidence>
<feature type="transmembrane region" description="Helical" evidence="2">
    <location>
        <begin position="7"/>
        <end position="29"/>
    </location>
</feature>
<comment type="caution">
    <text evidence="4">The sequence shown here is derived from an EMBL/GenBank/DDBJ whole genome shotgun (WGS) entry which is preliminary data.</text>
</comment>
<reference evidence="5" key="1">
    <citation type="submission" date="2017-04" db="EMBL/GenBank/DDBJ databases">
        <title>Function of individual gut microbiota members based on whole genome sequencing of pure cultures obtained from chicken caecum.</title>
        <authorList>
            <person name="Medvecky M."/>
            <person name="Cejkova D."/>
            <person name="Polansky O."/>
            <person name="Karasova D."/>
            <person name="Kubasova T."/>
            <person name="Cizek A."/>
            <person name="Rychlik I."/>
        </authorList>
    </citation>
    <scope>NUCLEOTIDE SEQUENCE [LARGE SCALE GENOMIC DNA]</scope>
    <source>
        <strain evidence="5">An5</strain>
    </source>
</reference>
<keyword evidence="2" id="KW-0472">Membrane</keyword>
<protein>
    <recommendedName>
        <fullName evidence="3">Transcobalamin-like C-terminal domain-containing protein</fullName>
    </recommendedName>
</protein>
<feature type="region of interest" description="Disordered" evidence="1">
    <location>
        <begin position="54"/>
        <end position="136"/>
    </location>
</feature>
<dbReference type="Gene3D" id="2.170.130.30">
    <property type="match status" value="1"/>
</dbReference>
<keyword evidence="5" id="KW-1185">Reference proteome</keyword>
<accession>A0A1Y3XU68</accession>
<dbReference type="Proteomes" id="UP000195781">
    <property type="component" value="Unassembled WGS sequence"/>
</dbReference>
<sequence length="238" mass="23404">MNGGRRRAIIAGVGIAVCLVIVVACLGFVRPGADGGWSVAWLFQTTEESVQAAGSSSAATTAEELATDAGTADASEADGAAAQQTDGASAQDTSSASSQQGNSSNQDATSGGNSSSSQGGASASNPGAAGGAESSQTVTISVSIDSSQVGSPVSASGTYTFERGATAYDALCALGVSVNASTSQFGVYVMSIGGLAEKEHGATSGWIYQVNGAQPATSASNYVLSDGDVVRWVYSVSE</sequence>
<dbReference type="Pfam" id="PF14478">
    <property type="entry name" value="DUF4430"/>
    <property type="match status" value="1"/>
</dbReference>
<keyword evidence="2" id="KW-1133">Transmembrane helix</keyword>
<dbReference type="EMBL" id="NFIE01000024">
    <property type="protein sequence ID" value="OUN85620.1"/>
    <property type="molecule type" value="Genomic_DNA"/>
</dbReference>
<name>A0A1Y3XU68_9ACTN</name>
<evidence type="ECO:0000313" key="4">
    <source>
        <dbReference type="EMBL" id="OUN85620.1"/>
    </source>
</evidence>
<dbReference type="AlphaFoldDB" id="A0A1Y3XU68"/>
<evidence type="ECO:0000313" key="5">
    <source>
        <dbReference type="Proteomes" id="UP000195781"/>
    </source>
</evidence>
<dbReference type="PROSITE" id="PS51257">
    <property type="entry name" value="PROKAR_LIPOPROTEIN"/>
    <property type="match status" value="1"/>
</dbReference>
<evidence type="ECO:0000259" key="3">
    <source>
        <dbReference type="Pfam" id="PF14478"/>
    </source>
</evidence>
<dbReference type="OrthoDB" id="9004184at2"/>
<organism evidence="4 5">
    <name type="scientific">[Collinsella] massiliensis</name>
    <dbReference type="NCBI Taxonomy" id="1232426"/>
    <lineage>
        <taxon>Bacteria</taxon>
        <taxon>Bacillati</taxon>
        <taxon>Actinomycetota</taxon>
        <taxon>Coriobacteriia</taxon>
        <taxon>Coriobacteriales</taxon>
        <taxon>Coriobacteriaceae</taxon>
        <taxon>Enorma</taxon>
    </lineage>
</organism>
<feature type="domain" description="Transcobalamin-like C-terminal" evidence="3">
    <location>
        <begin position="164"/>
        <end position="235"/>
    </location>
</feature>
<feature type="compositionally biased region" description="Low complexity" evidence="1">
    <location>
        <begin position="54"/>
        <end position="135"/>
    </location>
</feature>
<evidence type="ECO:0000256" key="2">
    <source>
        <dbReference type="SAM" id="Phobius"/>
    </source>
</evidence>
<keyword evidence="2" id="KW-0812">Transmembrane</keyword>
<proteinExistence type="predicted"/>